<organism evidence="2 3">
    <name type="scientific">Rangifer tarandus platyrhynchus</name>
    <name type="common">Svalbard reindeer</name>
    <dbReference type="NCBI Taxonomy" id="3082113"/>
    <lineage>
        <taxon>Eukaryota</taxon>
        <taxon>Metazoa</taxon>
        <taxon>Chordata</taxon>
        <taxon>Craniata</taxon>
        <taxon>Vertebrata</taxon>
        <taxon>Euteleostomi</taxon>
        <taxon>Mammalia</taxon>
        <taxon>Eutheria</taxon>
        <taxon>Laurasiatheria</taxon>
        <taxon>Artiodactyla</taxon>
        <taxon>Ruminantia</taxon>
        <taxon>Pecora</taxon>
        <taxon>Cervidae</taxon>
        <taxon>Odocoileinae</taxon>
        <taxon>Rangifer</taxon>
    </lineage>
</organism>
<proteinExistence type="predicted"/>
<keyword evidence="3" id="KW-1185">Reference proteome</keyword>
<sequence>MGQLGNQWTEPEGLWGQPTLSPHLPLPPPSLHTRFRPSRGGWRPGLESPSCTLCCVCGVCSACDRVLPFCLAVAPPPPLQTFSLSRPLRYCLKTPSPRKNKYD</sequence>
<evidence type="ECO:0000256" key="1">
    <source>
        <dbReference type="SAM" id="MobiDB-lite"/>
    </source>
</evidence>
<accession>A0ABN9A460</accession>
<evidence type="ECO:0000313" key="2">
    <source>
        <dbReference type="EMBL" id="CAI9180553.1"/>
    </source>
</evidence>
<name>A0ABN9A460_RANTA</name>
<evidence type="ECO:0000313" key="3">
    <source>
        <dbReference type="Proteomes" id="UP001176941"/>
    </source>
</evidence>
<gene>
    <name evidence="2" type="ORF">MRATA1EN1_LOCUS29515</name>
</gene>
<feature type="region of interest" description="Disordered" evidence="1">
    <location>
        <begin position="1"/>
        <end position="46"/>
    </location>
</feature>
<dbReference type="EMBL" id="OX460343">
    <property type="protein sequence ID" value="CAI9180553.1"/>
    <property type="molecule type" value="Genomic_DNA"/>
</dbReference>
<reference evidence="2" key="1">
    <citation type="submission" date="2023-04" db="EMBL/GenBank/DDBJ databases">
        <authorList>
            <consortium name="ELIXIR-Norway"/>
        </authorList>
    </citation>
    <scope>NUCLEOTIDE SEQUENCE [LARGE SCALE GENOMIC DNA]</scope>
</reference>
<dbReference type="Proteomes" id="UP001176941">
    <property type="component" value="Chromosome X"/>
</dbReference>
<protein>
    <submittedName>
        <fullName evidence="2">Uncharacterized protein</fullName>
    </submittedName>
</protein>